<dbReference type="InterPro" id="IPR009665">
    <property type="entry name" value="YyaC"/>
</dbReference>
<reference evidence="1" key="1">
    <citation type="submission" date="2022-01" db="EMBL/GenBank/DDBJ databases">
        <authorList>
            <person name="Criscuolo A."/>
        </authorList>
    </citation>
    <scope>NUCLEOTIDE SEQUENCE</scope>
    <source>
        <strain evidence="1">CIP111892</strain>
    </source>
</reference>
<dbReference type="Pfam" id="PF06866">
    <property type="entry name" value="DUF1256"/>
    <property type="match status" value="1"/>
</dbReference>
<proteinExistence type="predicted"/>
<dbReference type="EMBL" id="CAKMMG010000011">
    <property type="protein sequence ID" value="CAH1222294.1"/>
    <property type="molecule type" value="Genomic_DNA"/>
</dbReference>
<gene>
    <name evidence="1" type="ORF">PAECIP111892_05132</name>
</gene>
<organism evidence="1 2">
    <name type="scientific">Paenibacillus auburnensis</name>
    <dbReference type="NCBI Taxonomy" id="2905649"/>
    <lineage>
        <taxon>Bacteria</taxon>
        <taxon>Bacillati</taxon>
        <taxon>Bacillota</taxon>
        <taxon>Bacilli</taxon>
        <taxon>Bacillales</taxon>
        <taxon>Paenibacillaceae</taxon>
        <taxon>Paenibacillus</taxon>
    </lineage>
</organism>
<evidence type="ECO:0000313" key="2">
    <source>
        <dbReference type="Proteomes" id="UP000838324"/>
    </source>
</evidence>
<name>A0ABM9CRN3_9BACL</name>
<dbReference type="SUPFAM" id="SSF53163">
    <property type="entry name" value="HybD-like"/>
    <property type="match status" value="1"/>
</dbReference>
<keyword evidence="2" id="KW-1185">Reference proteome</keyword>
<accession>A0ABM9CRN3</accession>
<comment type="caution">
    <text evidence="1">The sequence shown here is derived from an EMBL/GenBank/DDBJ whole genome shotgun (WGS) entry which is preliminary data.</text>
</comment>
<dbReference type="NCBIfam" id="TIGR02841">
    <property type="entry name" value="spore_YyaC"/>
    <property type="match status" value="1"/>
</dbReference>
<evidence type="ECO:0000313" key="1">
    <source>
        <dbReference type="EMBL" id="CAH1222294.1"/>
    </source>
</evidence>
<evidence type="ECO:0008006" key="3">
    <source>
        <dbReference type="Google" id="ProtNLM"/>
    </source>
</evidence>
<sequence>MKRGLGEVAIREQESRKRIKMDAGKLSTFFQEIAARHSAESITFLCIGTDRSTGDALGPLTGSRLLEYGFPHVIGTMPAPCDADNLIRRMAEIPEGQLIIAIDACLGPPAALGFYFAASQPLRPAQSVGLSLPEVGNYSLAAIVDVNGPRPYRTLQTTPLYRVMVMAEQIALAAAKGFGFVSS</sequence>
<protein>
    <recommendedName>
        <fullName evidence="3">Spore protease YyaC</fullName>
    </recommendedName>
</protein>
<dbReference type="InterPro" id="IPR023430">
    <property type="entry name" value="Pept_HybD-like_dom_sf"/>
</dbReference>
<dbReference type="Proteomes" id="UP000838324">
    <property type="component" value="Unassembled WGS sequence"/>
</dbReference>